<reference evidence="1" key="1">
    <citation type="submission" date="2014-11" db="EMBL/GenBank/DDBJ databases">
        <authorList>
            <person name="Amaro Gonzalez C."/>
        </authorList>
    </citation>
    <scope>NUCLEOTIDE SEQUENCE</scope>
</reference>
<accession>A0A0E9TZV9</accession>
<proteinExistence type="predicted"/>
<dbReference type="AlphaFoldDB" id="A0A0E9TZV9"/>
<dbReference type="EMBL" id="GBXM01050107">
    <property type="protein sequence ID" value="JAH58470.1"/>
    <property type="molecule type" value="Transcribed_RNA"/>
</dbReference>
<name>A0A0E9TZV9_ANGAN</name>
<protein>
    <submittedName>
        <fullName evidence="1">Uncharacterized protein</fullName>
    </submittedName>
</protein>
<evidence type="ECO:0000313" key="1">
    <source>
        <dbReference type="EMBL" id="JAH58470.1"/>
    </source>
</evidence>
<reference evidence="1" key="2">
    <citation type="journal article" date="2015" name="Fish Shellfish Immunol.">
        <title>Early steps in the European eel (Anguilla anguilla)-Vibrio vulnificus interaction in the gills: Role of the RtxA13 toxin.</title>
        <authorList>
            <person name="Callol A."/>
            <person name="Pajuelo D."/>
            <person name="Ebbesson L."/>
            <person name="Teles M."/>
            <person name="MacKenzie S."/>
            <person name="Amaro C."/>
        </authorList>
    </citation>
    <scope>NUCLEOTIDE SEQUENCE</scope>
</reference>
<organism evidence="1">
    <name type="scientific">Anguilla anguilla</name>
    <name type="common">European freshwater eel</name>
    <name type="synonym">Muraena anguilla</name>
    <dbReference type="NCBI Taxonomy" id="7936"/>
    <lineage>
        <taxon>Eukaryota</taxon>
        <taxon>Metazoa</taxon>
        <taxon>Chordata</taxon>
        <taxon>Craniata</taxon>
        <taxon>Vertebrata</taxon>
        <taxon>Euteleostomi</taxon>
        <taxon>Actinopterygii</taxon>
        <taxon>Neopterygii</taxon>
        <taxon>Teleostei</taxon>
        <taxon>Anguilliformes</taxon>
        <taxon>Anguillidae</taxon>
        <taxon>Anguilla</taxon>
    </lineage>
</organism>
<sequence>MPAIALSGFENSFGGDSMVRSLRDVAVEKLMGVPSTQYTLGMSSP</sequence>